<reference evidence="1 2" key="1">
    <citation type="journal article" date="2018" name="Sci. Rep.">
        <title>Genomic signatures of local adaptation to the degree of environmental predictability in rotifers.</title>
        <authorList>
            <person name="Franch-Gras L."/>
            <person name="Hahn C."/>
            <person name="Garcia-Roger E.M."/>
            <person name="Carmona M.J."/>
            <person name="Serra M."/>
            <person name="Gomez A."/>
        </authorList>
    </citation>
    <scope>NUCLEOTIDE SEQUENCE [LARGE SCALE GENOMIC DNA]</scope>
    <source>
        <strain evidence="1">HYR1</strain>
    </source>
</reference>
<dbReference type="Proteomes" id="UP000276133">
    <property type="component" value="Unassembled WGS sequence"/>
</dbReference>
<evidence type="ECO:0000313" key="1">
    <source>
        <dbReference type="EMBL" id="RNA03260.1"/>
    </source>
</evidence>
<dbReference type="EMBL" id="REGN01008562">
    <property type="protein sequence ID" value="RNA03260.1"/>
    <property type="molecule type" value="Genomic_DNA"/>
</dbReference>
<evidence type="ECO:0000313" key="2">
    <source>
        <dbReference type="Proteomes" id="UP000276133"/>
    </source>
</evidence>
<comment type="caution">
    <text evidence="1">The sequence shown here is derived from an EMBL/GenBank/DDBJ whole genome shotgun (WGS) entry which is preliminary data.</text>
</comment>
<gene>
    <name evidence="1" type="ORF">BpHYR1_016815</name>
</gene>
<proteinExistence type="predicted"/>
<keyword evidence="2" id="KW-1185">Reference proteome</keyword>
<protein>
    <submittedName>
        <fullName evidence="1">Uncharacterized protein</fullName>
    </submittedName>
</protein>
<sequence>MQLSIHLRSLQNIIIYVGTRNAKITLLDVSKCGHKPVIIPIDLAFLIKNVLAWVRFTLVHDPKVCLNFWCSISNEGIRSQKHLKMLGASSIYFLFCKTHKINEIFIFISNNLLLNNIIKK</sequence>
<organism evidence="1 2">
    <name type="scientific">Brachionus plicatilis</name>
    <name type="common">Marine rotifer</name>
    <name type="synonym">Brachionus muelleri</name>
    <dbReference type="NCBI Taxonomy" id="10195"/>
    <lineage>
        <taxon>Eukaryota</taxon>
        <taxon>Metazoa</taxon>
        <taxon>Spiralia</taxon>
        <taxon>Gnathifera</taxon>
        <taxon>Rotifera</taxon>
        <taxon>Eurotatoria</taxon>
        <taxon>Monogononta</taxon>
        <taxon>Pseudotrocha</taxon>
        <taxon>Ploima</taxon>
        <taxon>Brachionidae</taxon>
        <taxon>Brachionus</taxon>
    </lineage>
</organism>
<accession>A0A3M7PW22</accession>
<dbReference type="AlphaFoldDB" id="A0A3M7PW22"/>
<name>A0A3M7PW22_BRAPC</name>